<evidence type="ECO:0000313" key="3">
    <source>
        <dbReference type="Proteomes" id="UP000018948"/>
    </source>
</evidence>
<keyword evidence="1" id="KW-1133">Transmembrane helix</keyword>
<evidence type="ECO:0000256" key="1">
    <source>
        <dbReference type="SAM" id="Phobius"/>
    </source>
</evidence>
<organism evidence="2 3">
    <name type="scientific">Phytophthora nicotianae P10297</name>
    <dbReference type="NCBI Taxonomy" id="1317064"/>
    <lineage>
        <taxon>Eukaryota</taxon>
        <taxon>Sar</taxon>
        <taxon>Stramenopiles</taxon>
        <taxon>Oomycota</taxon>
        <taxon>Peronosporomycetes</taxon>
        <taxon>Peronosporales</taxon>
        <taxon>Peronosporaceae</taxon>
        <taxon>Phytophthora</taxon>
    </lineage>
</organism>
<dbReference type="Proteomes" id="UP000018948">
    <property type="component" value="Unassembled WGS sequence"/>
</dbReference>
<name>W2Y1D8_PHYNI</name>
<dbReference type="AlphaFoldDB" id="W2Y1D8"/>
<comment type="caution">
    <text evidence="2">The sequence shown here is derived from an EMBL/GenBank/DDBJ whole genome shotgun (WGS) entry which is preliminary data.</text>
</comment>
<gene>
    <name evidence="2" type="ORF">F442_22143</name>
</gene>
<dbReference type="EMBL" id="ANIY01004592">
    <property type="protein sequence ID" value="ETP28552.1"/>
    <property type="molecule type" value="Genomic_DNA"/>
</dbReference>
<evidence type="ECO:0000313" key="2">
    <source>
        <dbReference type="EMBL" id="ETP28552.1"/>
    </source>
</evidence>
<feature type="transmembrane region" description="Helical" evidence="1">
    <location>
        <begin position="20"/>
        <end position="47"/>
    </location>
</feature>
<reference evidence="2 3" key="1">
    <citation type="submission" date="2013-11" db="EMBL/GenBank/DDBJ databases">
        <title>The Genome Sequence of Phytophthora parasitica P10297.</title>
        <authorList>
            <consortium name="The Broad Institute Genomics Platform"/>
            <person name="Russ C."/>
            <person name="Tyler B."/>
            <person name="Panabieres F."/>
            <person name="Shan W."/>
            <person name="Tripathy S."/>
            <person name="Grunwald N."/>
            <person name="Machado M."/>
            <person name="Johnson C.S."/>
            <person name="Walker B."/>
            <person name="Young S.K."/>
            <person name="Zeng Q."/>
            <person name="Gargeya S."/>
            <person name="Fitzgerald M."/>
            <person name="Haas B."/>
            <person name="Abouelleil A."/>
            <person name="Allen A.W."/>
            <person name="Alvarado L."/>
            <person name="Arachchi H.M."/>
            <person name="Berlin A.M."/>
            <person name="Chapman S.B."/>
            <person name="Gainer-Dewar J."/>
            <person name="Goldberg J."/>
            <person name="Griggs A."/>
            <person name="Gujja S."/>
            <person name="Hansen M."/>
            <person name="Howarth C."/>
            <person name="Imamovic A."/>
            <person name="Ireland A."/>
            <person name="Larimer J."/>
            <person name="McCowan C."/>
            <person name="Murphy C."/>
            <person name="Pearson M."/>
            <person name="Poon T.W."/>
            <person name="Priest M."/>
            <person name="Roberts A."/>
            <person name="Saif S."/>
            <person name="Shea T."/>
            <person name="Sisk P."/>
            <person name="Sykes S."/>
            <person name="Wortman J."/>
            <person name="Nusbaum C."/>
            <person name="Birren B."/>
        </authorList>
    </citation>
    <scope>NUCLEOTIDE SEQUENCE [LARGE SCALE GENOMIC DNA]</scope>
    <source>
        <strain evidence="2 3">P10297</strain>
    </source>
</reference>
<sequence length="137" mass="14735">MPCRSLQHNLSLKDTYFGAAIARLIVWRHGAAFAAQLFLSVAVGIVLDKHGDAVTRSESALDGGDCEDYLEAGFERVLASTYTASEGESRSELAERATTRRVAGFATAEARYERRTDGGLASEATGLWTAWSDCTVG</sequence>
<accession>W2Y1D8</accession>
<protein>
    <submittedName>
        <fullName evidence="2">Uncharacterized protein</fullName>
    </submittedName>
</protein>
<proteinExistence type="predicted"/>
<keyword evidence="1" id="KW-0812">Transmembrane</keyword>
<keyword evidence="1" id="KW-0472">Membrane</keyword>